<dbReference type="Proteomes" id="UP000287033">
    <property type="component" value="Unassembled WGS sequence"/>
</dbReference>
<accession>A0A401TCH3</accession>
<dbReference type="AlphaFoldDB" id="A0A401TCH3"/>
<feature type="region of interest" description="Disordered" evidence="1">
    <location>
        <begin position="1"/>
        <end position="73"/>
    </location>
</feature>
<feature type="compositionally biased region" description="Polar residues" evidence="1">
    <location>
        <begin position="1"/>
        <end position="10"/>
    </location>
</feature>
<feature type="compositionally biased region" description="Basic and acidic residues" evidence="1">
    <location>
        <begin position="42"/>
        <end position="53"/>
    </location>
</feature>
<comment type="caution">
    <text evidence="2">The sequence shown here is derived from an EMBL/GenBank/DDBJ whole genome shotgun (WGS) entry which is preliminary data.</text>
</comment>
<evidence type="ECO:0000313" key="3">
    <source>
        <dbReference type="Proteomes" id="UP000287033"/>
    </source>
</evidence>
<gene>
    <name evidence="2" type="ORF">chiPu_0023980</name>
</gene>
<organism evidence="2 3">
    <name type="scientific">Chiloscyllium punctatum</name>
    <name type="common">Brownbanded bambooshark</name>
    <name type="synonym">Hemiscyllium punctatum</name>
    <dbReference type="NCBI Taxonomy" id="137246"/>
    <lineage>
        <taxon>Eukaryota</taxon>
        <taxon>Metazoa</taxon>
        <taxon>Chordata</taxon>
        <taxon>Craniata</taxon>
        <taxon>Vertebrata</taxon>
        <taxon>Chondrichthyes</taxon>
        <taxon>Elasmobranchii</taxon>
        <taxon>Galeomorphii</taxon>
        <taxon>Galeoidea</taxon>
        <taxon>Orectolobiformes</taxon>
        <taxon>Hemiscylliidae</taxon>
        <taxon>Chiloscyllium</taxon>
    </lineage>
</organism>
<reference evidence="2 3" key="1">
    <citation type="journal article" date="2018" name="Nat. Ecol. Evol.">
        <title>Shark genomes provide insights into elasmobranch evolution and the origin of vertebrates.</title>
        <authorList>
            <person name="Hara Y"/>
            <person name="Yamaguchi K"/>
            <person name="Onimaru K"/>
            <person name="Kadota M"/>
            <person name="Koyanagi M"/>
            <person name="Keeley SD"/>
            <person name="Tatsumi K"/>
            <person name="Tanaka K"/>
            <person name="Motone F"/>
            <person name="Kageyama Y"/>
            <person name="Nozu R"/>
            <person name="Adachi N"/>
            <person name="Nishimura O"/>
            <person name="Nakagawa R"/>
            <person name="Tanegashima C"/>
            <person name="Kiyatake I"/>
            <person name="Matsumoto R"/>
            <person name="Murakumo K"/>
            <person name="Nishida K"/>
            <person name="Terakita A"/>
            <person name="Kuratani S"/>
            <person name="Sato K"/>
            <person name="Hyodo S Kuraku.S."/>
        </authorList>
    </citation>
    <scope>NUCLEOTIDE SEQUENCE [LARGE SCALE GENOMIC DNA]</scope>
</reference>
<proteinExistence type="predicted"/>
<protein>
    <submittedName>
        <fullName evidence="2">Uncharacterized protein</fullName>
    </submittedName>
</protein>
<feature type="compositionally biased region" description="Polar residues" evidence="1">
    <location>
        <begin position="54"/>
        <end position="73"/>
    </location>
</feature>
<sequence length="73" mass="7426">METGTQTSGSRKPVQGPTPAAVAANDSDDVQTISSGSDEAYSADKKDESDPKDTGTSPLPTQLPAQNSKAAFA</sequence>
<evidence type="ECO:0000256" key="1">
    <source>
        <dbReference type="SAM" id="MobiDB-lite"/>
    </source>
</evidence>
<evidence type="ECO:0000313" key="2">
    <source>
        <dbReference type="EMBL" id="GCC40295.1"/>
    </source>
</evidence>
<name>A0A401TCH3_CHIPU</name>
<keyword evidence="3" id="KW-1185">Reference proteome</keyword>
<dbReference type="EMBL" id="BEZZ01030439">
    <property type="protein sequence ID" value="GCC40295.1"/>
    <property type="molecule type" value="Genomic_DNA"/>
</dbReference>